<dbReference type="AlphaFoldDB" id="A0A251X8D1"/>
<dbReference type="SUPFAM" id="SSF53335">
    <property type="entry name" value="S-adenosyl-L-methionine-dependent methyltransferases"/>
    <property type="match status" value="1"/>
</dbReference>
<name>A0A251X8D1_9GAMM</name>
<evidence type="ECO:0000313" key="1">
    <source>
        <dbReference type="EMBL" id="OUD14044.1"/>
    </source>
</evidence>
<gene>
    <name evidence="1" type="ORF">TPSD3_06810</name>
</gene>
<dbReference type="InterPro" id="IPR029063">
    <property type="entry name" value="SAM-dependent_MTases_sf"/>
</dbReference>
<reference evidence="1 2" key="1">
    <citation type="submission" date="2016-12" db="EMBL/GenBank/DDBJ databases">
        <title>Thioflexothrix psekupsii D3 genome sequencing and assembly.</title>
        <authorList>
            <person name="Fomenkov A."/>
            <person name="Vincze T."/>
            <person name="Grabovich M."/>
            <person name="Anton B.P."/>
            <person name="Dubinina G."/>
            <person name="Orlova M."/>
            <person name="Belousova E."/>
            <person name="Roberts R.J."/>
        </authorList>
    </citation>
    <scope>NUCLEOTIDE SEQUENCE [LARGE SCALE GENOMIC DNA]</scope>
    <source>
        <strain evidence="1">D3</strain>
    </source>
</reference>
<dbReference type="CDD" id="cd02440">
    <property type="entry name" value="AdoMet_MTases"/>
    <property type="match status" value="1"/>
</dbReference>
<accession>A0A251X8D1</accession>
<sequence length="204" mass="23338">MKLRTDLALLSDWIKPHSHVLDLGCGDGTLLAHLRDTRSVSGYGVDIDENKLIRCIEAGIYVIHSDLNKGLSQFSDKSFDNVILTQTLQALKRPDLLLLEMMRVGEEAIVTFPNFGHWACRFDIFFRGQMPLSRALPNEWYRTENIHLCTLKDFEQLCQTLNINIMQRAIVDTGHRSTALMRLLPNLMGEIAIYRLRLMPKVNA</sequence>
<dbReference type="EMBL" id="MSLT01000012">
    <property type="protein sequence ID" value="OUD14044.1"/>
    <property type="molecule type" value="Genomic_DNA"/>
</dbReference>
<organism evidence="1 2">
    <name type="scientific">Thioflexithrix psekupsensis</name>
    <dbReference type="NCBI Taxonomy" id="1570016"/>
    <lineage>
        <taxon>Bacteria</taxon>
        <taxon>Pseudomonadati</taxon>
        <taxon>Pseudomonadota</taxon>
        <taxon>Gammaproteobacteria</taxon>
        <taxon>Thiotrichales</taxon>
        <taxon>Thioflexithrix</taxon>
    </lineage>
</organism>
<dbReference type="NCBIfam" id="TIGR02081">
    <property type="entry name" value="metW"/>
    <property type="match status" value="1"/>
</dbReference>
<evidence type="ECO:0000313" key="2">
    <source>
        <dbReference type="Proteomes" id="UP000194798"/>
    </source>
</evidence>
<dbReference type="RefSeq" id="WP_086487832.1">
    <property type="nucleotide sequence ID" value="NZ_MSLT01000012.1"/>
</dbReference>
<dbReference type="OrthoDB" id="9792690at2"/>
<protein>
    <submittedName>
        <fullName evidence="1">Methionine biosynthesis protein MetW</fullName>
    </submittedName>
</protein>
<dbReference type="Gene3D" id="3.40.50.150">
    <property type="entry name" value="Vaccinia Virus protein VP39"/>
    <property type="match status" value="1"/>
</dbReference>
<dbReference type="InterPro" id="IPR010743">
    <property type="entry name" value="Methionine_synth_MetW"/>
</dbReference>
<proteinExistence type="predicted"/>
<dbReference type="Proteomes" id="UP000194798">
    <property type="component" value="Unassembled WGS sequence"/>
</dbReference>
<dbReference type="Pfam" id="PF07021">
    <property type="entry name" value="MetW"/>
    <property type="match status" value="1"/>
</dbReference>
<comment type="caution">
    <text evidence="1">The sequence shown here is derived from an EMBL/GenBank/DDBJ whole genome shotgun (WGS) entry which is preliminary data.</text>
</comment>
<keyword evidence="2" id="KW-1185">Reference proteome</keyword>